<dbReference type="GeneID" id="25988615"/>
<evidence type="ECO:0000313" key="3">
    <source>
        <dbReference type="EMBL" id="EJT46274.1"/>
    </source>
</evidence>
<proteinExistence type="predicted"/>
<dbReference type="InterPro" id="IPR017853">
    <property type="entry name" value="GH"/>
</dbReference>
<dbReference type="KEGG" id="tasa:A1Q1_05103"/>
<dbReference type="GO" id="GO:0009277">
    <property type="term" value="C:fungal-type cell wall"/>
    <property type="evidence" value="ECO:0007669"/>
    <property type="project" value="TreeGrafter"/>
</dbReference>
<keyword evidence="1" id="KW-0732">Signal</keyword>
<evidence type="ECO:0000313" key="4">
    <source>
        <dbReference type="Proteomes" id="UP000002748"/>
    </source>
</evidence>
<feature type="signal peptide" evidence="1">
    <location>
        <begin position="1"/>
        <end position="18"/>
    </location>
</feature>
<evidence type="ECO:0000256" key="1">
    <source>
        <dbReference type="SAM" id="SignalP"/>
    </source>
</evidence>
<dbReference type="InterPro" id="IPR053183">
    <property type="entry name" value="ASL1"/>
</dbReference>
<dbReference type="RefSeq" id="XP_014177385.1">
    <property type="nucleotide sequence ID" value="XM_014321910.1"/>
</dbReference>
<dbReference type="AlphaFoldDB" id="J6EPC8"/>
<dbReference type="Gene3D" id="3.20.20.80">
    <property type="entry name" value="Glycosidases"/>
    <property type="match status" value="1"/>
</dbReference>
<gene>
    <name evidence="3" type="ORF">A1Q1_05103</name>
</gene>
<comment type="caution">
    <text evidence="3">The sequence shown here is derived from an EMBL/GenBank/DDBJ whole genome shotgun (WGS) entry which is preliminary data.</text>
</comment>
<dbReference type="EMBL" id="ALBS01000297">
    <property type="protein sequence ID" value="EJT46274.1"/>
    <property type="molecule type" value="Genomic_DNA"/>
</dbReference>
<dbReference type="VEuPathDB" id="FungiDB:A1Q1_05103"/>
<organism evidence="3 4">
    <name type="scientific">Trichosporon asahii var. asahii (strain ATCC 90039 / CBS 2479 / JCM 2466 / KCTC 7840 / NBRC 103889/ NCYC 2677 / UAMH 7654)</name>
    <name type="common">Yeast</name>
    <dbReference type="NCBI Taxonomy" id="1186058"/>
    <lineage>
        <taxon>Eukaryota</taxon>
        <taxon>Fungi</taxon>
        <taxon>Dikarya</taxon>
        <taxon>Basidiomycota</taxon>
        <taxon>Agaricomycotina</taxon>
        <taxon>Tremellomycetes</taxon>
        <taxon>Trichosporonales</taxon>
        <taxon>Trichosporonaceae</taxon>
        <taxon>Trichosporon</taxon>
    </lineage>
</organism>
<dbReference type="GO" id="GO:0071966">
    <property type="term" value="P:fungal-type cell wall polysaccharide metabolic process"/>
    <property type="evidence" value="ECO:0007669"/>
    <property type="project" value="TreeGrafter"/>
</dbReference>
<dbReference type="SUPFAM" id="SSF51445">
    <property type="entry name" value="(Trans)glycosidases"/>
    <property type="match status" value="1"/>
</dbReference>
<dbReference type="Proteomes" id="UP000002748">
    <property type="component" value="Unassembled WGS sequence"/>
</dbReference>
<dbReference type="PANTHER" id="PTHR34154">
    <property type="entry name" value="ALKALI-SENSITIVE LINKAGE PROTEIN 1"/>
    <property type="match status" value="1"/>
</dbReference>
<name>J6EPC8_TRIAS</name>
<dbReference type="OrthoDB" id="5959761at2759"/>
<dbReference type="InterPro" id="IPR024655">
    <property type="entry name" value="Asl1_glyco_hydro_catalytic"/>
</dbReference>
<feature type="chain" id="PRO_5003787144" description="Asl1-like glycosyl hydrolase catalytic domain-containing protein" evidence="1">
    <location>
        <begin position="19"/>
        <end position="362"/>
    </location>
</feature>
<protein>
    <recommendedName>
        <fullName evidence="2">Asl1-like glycosyl hydrolase catalytic domain-containing protein</fullName>
    </recommendedName>
</protein>
<dbReference type="PANTHER" id="PTHR34154:SF3">
    <property type="entry name" value="ALKALI-SENSITIVE LINKAGE PROTEIN 1"/>
    <property type="match status" value="1"/>
</dbReference>
<accession>J6EPC8</accession>
<dbReference type="HOGENOM" id="CLU_040908_6_0_1"/>
<reference evidence="3 4" key="1">
    <citation type="journal article" date="2012" name="Eukaryot. Cell">
        <title>Draft genome sequence of CBS 2479, the standard type strain of Trichosporon asahii.</title>
        <authorList>
            <person name="Yang R.Y."/>
            <person name="Li H.T."/>
            <person name="Zhu H."/>
            <person name="Zhou G.P."/>
            <person name="Wang M."/>
            <person name="Wang L."/>
        </authorList>
    </citation>
    <scope>NUCLEOTIDE SEQUENCE [LARGE SCALE GENOMIC DNA]</scope>
    <source>
        <strain evidence="4">ATCC 90039 / CBS 2479 / JCM 2466 / KCTC 7840 / NCYC 2677 / UAMH 7654</strain>
    </source>
</reference>
<evidence type="ECO:0000259" key="2">
    <source>
        <dbReference type="Pfam" id="PF11790"/>
    </source>
</evidence>
<feature type="domain" description="Asl1-like glycosyl hydrolase catalytic" evidence="2">
    <location>
        <begin position="93"/>
        <end position="324"/>
    </location>
</feature>
<dbReference type="Pfam" id="PF11790">
    <property type="entry name" value="Glyco_hydro_cc"/>
    <property type="match status" value="1"/>
</dbReference>
<sequence>MLVSRLLTVAALAQLASCSPVSSADSLPSSPSLSALNVSSLSDTTALDIVGGTCIGQTALDKRNNDDVYRQNARKRGIPWQLRGSGSLAPFHTLASYYTYSPYGYNVSEAGPGFVPQLWGCSDAHVDEFQARMNSEWAVAGSDQKARLLKHKEVLTFNEPNEAHQANCTPALAAAVWKKTVEPLKEQGWRVGAPAVNTGGWGMSWMLDWWRECNGSCHPDFLAVHFYNPSSAALPVVLTQWHTTFNLPLQVTEIAPMSWPPRDKEHIDSTQVRNYMQSVMAWMDGTEWVERYYWYGARWDMDKLNPELALLKDSQTLSPLGELYVSSQSPQYAWNLEESGEARLGVNLGMLLGLLLAALVSV</sequence>